<dbReference type="PANTHER" id="PTHR43791">
    <property type="entry name" value="PERMEASE-RELATED"/>
    <property type="match status" value="1"/>
</dbReference>
<keyword evidence="3 7" id="KW-0812">Transmembrane</keyword>
<reference evidence="8" key="2">
    <citation type="journal article" date="2023" name="IMA Fungus">
        <title>Comparative genomic study of the Penicillium genus elucidates a diverse pangenome and 15 lateral gene transfer events.</title>
        <authorList>
            <person name="Petersen C."/>
            <person name="Sorensen T."/>
            <person name="Nielsen M.R."/>
            <person name="Sondergaard T.E."/>
            <person name="Sorensen J.L."/>
            <person name="Fitzpatrick D.A."/>
            <person name="Frisvad J.C."/>
            <person name="Nielsen K.L."/>
        </authorList>
    </citation>
    <scope>NUCLEOTIDE SEQUENCE</scope>
    <source>
        <strain evidence="8">IBT 22155</strain>
    </source>
</reference>
<feature type="transmembrane region" description="Helical" evidence="7">
    <location>
        <begin position="223"/>
        <end position="243"/>
    </location>
</feature>
<organism evidence="8 9">
    <name type="scientific">Penicillium bovifimosum</name>
    <dbReference type="NCBI Taxonomy" id="126998"/>
    <lineage>
        <taxon>Eukaryota</taxon>
        <taxon>Fungi</taxon>
        <taxon>Dikarya</taxon>
        <taxon>Ascomycota</taxon>
        <taxon>Pezizomycotina</taxon>
        <taxon>Eurotiomycetes</taxon>
        <taxon>Eurotiomycetidae</taxon>
        <taxon>Eurotiales</taxon>
        <taxon>Aspergillaceae</taxon>
        <taxon>Penicillium</taxon>
    </lineage>
</organism>
<feature type="region of interest" description="Disordered" evidence="6">
    <location>
        <begin position="1"/>
        <end position="31"/>
    </location>
</feature>
<dbReference type="Gene3D" id="1.20.1250.20">
    <property type="entry name" value="MFS general substrate transporter like domains"/>
    <property type="match status" value="2"/>
</dbReference>
<evidence type="ECO:0000256" key="7">
    <source>
        <dbReference type="SAM" id="Phobius"/>
    </source>
</evidence>
<dbReference type="SUPFAM" id="SSF103473">
    <property type="entry name" value="MFS general substrate transporter"/>
    <property type="match status" value="1"/>
</dbReference>
<dbReference type="AlphaFoldDB" id="A0A9W9GVI1"/>
<dbReference type="Proteomes" id="UP001149079">
    <property type="component" value="Unassembled WGS sequence"/>
</dbReference>
<accession>A0A9W9GVI1</accession>
<feature type="transmembrane region" description="Helical" evidence="7">
    <location>
        <begin position="291"/>
        <end position="313"/>
    </location>
</feature>
<protein>
    <recommendedName>
        <fullName evidence="10">Major facilitator superfamily (MFS) profile domain-containing protein</fullName>
    </recommendedName>
</protein>
<feature type="transmembrane region" description="Helical" evidence="7">
    <location>
        <begin position="159"/>
        <end position="180"/>
    </location>
</feature>
<dbReference type="EMBL" id="JAPQKL010000005">
    <property type="protein sequence ID" value="KAJ5130815.1"/>
    <property type="molecule type" value="Genomic_DNA"/>
</dbReference>
<evidence type="ECO:0000256" key="5">
    <source>
        <dbReference type="ARBA" id="ARBA00023136"/>
    </source>
</evidence>
<feature type="transmembrane region" description="Helical" evidence="7">
    <location>
        <begin position="453"/>
        <end position="475"/>
    </location>
</feature>
<comment type="caution">
    <text evidence="8">The sequence shown here is derived from an EMBL/GenBank/DDBJ whole genome shotgun (WGS) entry which is preliminary data.</text>
</comment>
<reference evidence="8" key="1">
    <citation type="submission" date="2022-11" db="EMBL/GenBank/DDBJ databases">
        <authorList>
            <person name="Petersen C."/>
        </authorList>
    </citation>
    <scope>NUCLEOTIDE SEQUENCE</scope>
    <source>
        <strain evidence="8">IBT 22155</strain>
    </source>
</reference>
<evidence type="ECO:0000256" key="3">
    <source>
        <dbReference type="ARBA" id="ARBA00022692"/>
    </source>
</evidence>
<evidence type="ECO:0000256" key="6">
    <source>
        <dbReference type="SAM" id="MobiDB-lite"/>
    </source>
</evidence>
<dbReference type="Pfam" id="PF07690">
    <property type="entry name" value="MFS_1"/>
    <property type="match status" value="1"/>
</dbReference>
<dbReference type="PANTHER" id="PTHR43791:SF70">
    <property type="entry name" value="MAJOR FACILITATOR SUPERFAMILY (MFS) PROFILE DOMAIN-CONTAINING PROTEIN"/>
    <property type="match status" value="1"/>
</dbReference>
<keyword evidence="5 7" id="KW-0472">Membrane</keyword>
<comment type="subcellular location">
    <subcellularLocation>
        <location evidence="1">Membrane</location>
        <topology evidence="1">Multi-pass membrane protein</topology>
    </subcellularLocation>
</comment>
<feature type="transmembrane region" description="Helical" evidence="7">
    <location>
        <begin position="192"/>
        <end position="211"/>
    </location>
</feature>
<dbReference type="GO" id="GO:0016020">
    <property type="term" value="C:membrane"/>
    <property type="evidence" value="ECO:0007669"/>
    <property type="project" value="UniProtKB-SubCell"/>
</dbReference>
<evidence type="ECO:0000256" key="4">
    <source>
        <dbReference type="ARBA" id="ARBA00022989"/>
    </source>
</evidence>
<feature type="transmembrane region" description="Helical" evidence="7">
    <location>
        <begin position="360"/>
        <end position="378"/>
    </location>
</feature>
<gene>
    <name evidence="8" type="ORF">N7515_006854</name>
</gene>
<evidence type="ECO:0000256" key="1">
    <source>
        <dbReference type="ARBA" id="ARBA00004141"/>
    </source>
</evidence>
<evidence type="ECO:0000256" key="2">
    <source>
        <dbReference type="ARBA" id="ARBA00022448"/>
    </source>
</evidence>
<evidence type="ECO:0000313" key="8">
    <source>
        <dbReference type="EMBL" id="KAJ5130815.1"/>
    </source>
</evidence>
<evidence type="ECO:0008006" key="10">
    <source>
        <dbReference type="Google" id="ProtNLM"/>
    </source>
</evidence>
<dbReference type="GeneID" id="81406768"/>
<keyword evidence="2" id="KW-0813">Transport</keyword>
<sequence>MLSPPPKSVANSKEHVENVSLDPTDKTREDNPDVAAQILMEQEDVEYTAEEHRKLVRKIDWRIVPLAAWACGLQFVDKSGLGAAATYGLRDDLHLAGQEYSWCVSVFYFGYLTGSFLSGRGLQYFHTGKFMGVALFIWGGALLGCIGATGFASLMALRFLLGLFESCLVPGLLLVTTMWYTQEEQPLRFGLWTVTNGALPVPFLVIYYGLGHVTTGPITSWRLIFLTIGLLSSLTGVLMFLFMPDSPQSAKWLNDRERAIAVKRVAQAQLGVKNSEFKWDQVAETLGDPHAWLLILQMFFSQTAGSVTTNFLGIVIKGFGYTALKAQLYTAPNYAVQAVMQLLVSGAPTLIPYFRNKKQPLAVIASIIGIVGVVILLVTSDEKQYQNRRLAGCIIISFSGVNYTVVMSVIGANLAGFTRKQVVSSAAFSLYCIANIVTPQTFLGEESPRYQTGLAFVLACLSIYVILSLTTWVVMRLENNRRDARAQENPDYVSNAQGPSMISGLADQTDIQNKRFRYSG</sequence>
<proteinExistence type="predicted"/>
<dbReference type="OrthoDB" id="6730379at2759"/>
<dbReference type="InterPro" id="IPR036259">
    <property type="entry name" value="MFS_trans_sf"/>
</dbReference>
<name>A0A9W9GVI1_9EURO</name>
<feature type="compositionally biased region" description="Basic and acidic residues" evidence="6">
    <location>
        <begin position="12"/>
        <end position="31"/>
    </location>
</feature>
<feature type="transmembrane region" description="Helical" evidence="7">
    <location>
        <begin position="390"/>
        <end position="415"/>
    </location>
</feature>
<dbReference type="InterPro" id="IPR011701">
    <property type="entry name" value="MFS"/>
</dbReference>
<evidence type="ECO:0000313" key="9">
    <source>
        <dbReference type="Proteomes" id="UP001149079"/>
    </source>
</evidence>
<feature type="transmembrane region" description="Helical" evidence="7">
    <location>
        <begin position="130"/>
        <end position="152"/>
    </location>
</feature>
<dbReference type="RefSeq" id="XP_056521194.1">
    <property type="nucleotide sequence ID" value="XM_056667598.1"/>
</dbReference>
<feature type="transmembrane region" description="Helical" evidence="7">
    <location>
        <begin position="100"/>
        <end position="118"/>
    </location>
</feature>
<feature type="transmembrane region" description="Helical" evidence="7">
    <location>
        <begin position="334"/>
        <end position="354"/>
    </location>
</feature>
<keyword evidence="9" id="KW-1185">Reference proteome</keyword>
<dbReference type="GO" id="GO:0022857">
    <property type="term" value="F:transmembrane transporter activity"/>
    <property type="evidence" value="ECO:0007669"/>
    <property type="project" value="InterPro"/>
</dbReference>
<keyword evidence="4 7" id="KW-1133">Transmembrane helix</keyword>